<dbReference type="InterPro" id="IPR036034">
    <property type="entry name" value="PDZ_sf"/>
</dbReference>
<evidence type="ECO:0000313" key="5">
    <source>
        <dbReference type="Proteomes" id="UP000282837"/>
    </source>
</evidence>
<dbReference type="SUPFAM" id="SSF50156">
    <property type="entry name" value="PDZ domain-like"/>
    <property type="match status" value="1"/>
</dbReference>
<proteinExistence type="predicted"/>
<name>A0A437N0P1_9SPHN</name>
<dbReference type="InterPro" id="IPR007963">
    <property type="entry name" value="Peptidase_M61_catalytic"/>
</dbReference>
<sequence length="657" mass="72855">MLKTSLRSTAALALAALSLSTAHAERSMPMAQPVPHNVPDAQDKPYPGVITLDIDASDTARGVYRVVETVPVAAGATRLTLQLPQWIPGHHSPSGTIDQLNDVRFFIDGKPVKWWRDPVEIFAFHIDLPAGTKEVVAKFVHTSPVAGGEGRISMTQEMLNLQWDRMSLYPAGHYTRQIKFKPTVTFPKGWEVATALDGKKVDGQKVTWDVIDYEALVDSPIFAGAYFKRFDLGRGVAMNAVADKAELLAIKPEHLDSYKALVEEAWATFGAQHFDHYDFLLALTDRMGGIGLEHHRSSENAMMPKSWTEWKEHDFARNVISHEYSHSWDGKFRRSAQLWTPDFREPMRDNLLWVYEGQTQFWGYVLAARSGIQSKEAILGAFASNAGMFTQWPGREWRSVEDTTFDPIISGRRPKPYASINRNEDYYVEGALMWLEVDQIIREGTKGAKGLDDFAKAFFGIKNGDWGEVTYDFAEVAKTLNGIYAYDWATFLDTHMNQPGQPVPLGGIEKGGYKLVWKDTPNPYDKGRFAAGKSLVLTHSLGVTIDREGKVTSTRWDSPAFNAALVTGVKILSVNGSAYGEDAMKAAITAAKGNDKPITLITQRGDKVSTINIDYHDGLRYPWLEKQGDAKSVAGLDLLLAPKRLAANAGGAKAKGK</sequence>
<dbReference type="InterPro" id="IPR040756">
    <property type="entry name" value="Peptidase_M61_N"/>
</dbReference>
<dbReference type="Pfam" id="PF17899">
    <property type="entry name" value="Peptidase_M61_N"/>
    <property type="match status" value="1"/>
</dbReference>
<keyword evidence="5" id="KW-1185">Reference proteome</keyword>
<gene>
    <name evidence="4" type="ORF">EOE18_15825</name>
</gene>
<protein>
    <submittedName>
        <fullName evidence="4">M61 family peptidase</fullName>
    </submittedName>
</protein>
<dbReference type="PIRSF" id="PIRSF016493">
    <property type="entry name" value="Glycyl_aminpptds"/>
    <property type="match status" value="1"/>
</dbReference>
<feature type="signal peptide" evidence="1">
    <location>
        <begin position="1"/>
        <end position="24"/>
    </location>
</feature>
<comment type="caution">
    <text evidence="4">The sequence shown here is derived from an EMBL/GenBank/DDBJ whole genome shotgun (WGS) entry which is preliminary data.</text>
</comment>
<dbReference type="Gene3D" id="2.60.40.3650">
    <property type="match status" value="1"/>
</dbReference>
<keyword evidence="1" id="KW-0732">Signal</keyword>
<reference evidence="4 5" key="1">
    <citation type="submission" date="2019-01" db="EMBL/GenBank/DDBJ databases">
        <authorList>
            <person name="Chen W.-M."/>
        </authorList>
    </citation>
    <scope>NUCLEOTIDE SEQUENCE [LARGE SCALE GENOMIC DNA]</scope>
    <source>
        <strain evidence="4 5">FSY-9</strain>
    </source>
</reference>
<dbReference type="AlphaFoldDB" id="A0A437N0P1"/>
<dbReference type="InterPro" id="IPR027268">
    <property type="entry name" value="Peptidase_M4/M1_CTD_sf"/>
</dbReference>
<evidence type="ECO:0000259" key="2">
    <source>
        <dbReference type="Pfam" id="PF05299"/>
    </source>
</evidence>
<dbReference type="Pfam" id="PF05299">
    <property type="entry name" value="Peptidase_M61"/>
    <property type="match status" value="1"/>
</dbReference>
<evidence type="ECO:0000256" key="1">
    <source>
        <dbReference type="SAM" id="SignalP"/>
    </source>
</evidence>
<feature type="chain" id="PRO_5019580456" evidence="1">
    <location>
        <begin position="25"/>
        <end position="657"/>
    </location>
</feature>
<feature type="domain" description="Peptidase M61 N-terminal" evidence="3">
    <location>
        <begin position="52"/>
        <end position="225"/>
    </location>
</feature>
<dbReference type="OrthoDB" id="9778516at2"/>
<accession>A0A437N0P1</accession>
<dbReference type="InterPro" id="IPR024191">
    <property type="entry name" value="Peptidase_M61"/>
</dbReference>
<evidence type="ECO:0000259" key="3">
    <source>
        <dbReference type="Pfam" id="PF17899"/>
    </source>
</evidence>
<dbReference type="Proteomes" id="UP000282837">
    <property type="component" value="Unassembled WGS sequence"/>
</dbReference>
<dbReference type="Gene3D" id="1.10.390.10">
    <property type="entry name" value="Neutral Protease Domain 2"/>
    <property type="match status" value="1"/>
</dbReference>
<evidence type="ECO:0000313" key="4">
    <source>
        <dbReference type="EMBL" id="RVU03470.1"/>
    </source>
</evidence>
<feature type="domain" description="Peptidase M61 catalytic" evidence="2">
    <location>
        <begin position="317"/>
        <end position="433"/>
    </location>
</feature>
<dbReference type="EMBL" id="SACO01000015">
    <property type="protein sequence ID" value="RVU03470.1"/>
    <property type="molecule type" value="Genomic_DNA"/>
</dbReference>
<organism evidence="4 5">
    <name type="scientific">Novosphingobium umbonatum</name>
    <dbReference type="NCBI Taxonomy" id="1908524"/>
    <lineage>
        <taxon>Bacteria</taxon>
        <taxon>Pseudomonadati</taxon>
        <taxon>Pseudomonadota</taxon>
        <taxon>Alphaproteobacteria</taxon>
        <taxon>Sphingomonadales</taxon>
        <taxon>Sphingomonadaceae</taxon>
        <taxon>Novosphingobium</taxon>
    </lineage>
</organism>